<feature type="binding site" evidence="5">
    <location>
        <begin position="68"/>
        <end position="73"/>
    </location>
    <ligand>
        <name>GTP</name>
        <dbReference type="ChEBI" id="CHEBI:37565"/>
    </ligand>
</feature>
<evidence type="ECO:0000256" key="3">
    <source>
        <dbReference type="ARBA" id="ARBA00023134"/>
    </source>
</evidence>
<dbReference type="PROSITE" id="PS51882">
    <property type="entry name" value="G_ALPHA"/>
    <property type="match status" value="1"/>
</dbReference>
<dbReference type="GO" id="GO:0007188">
    <property type="term" value="P:adenylate cyclase-modulating G protein-coupled receptor signaling pathway"/>
    <property type="evidence" value="ECO:0007669"/>
    <property type="project" value="TreeGrafter"/>
</dbReference>
<dbReference type="Proteomes" id="UP000054144">
    <property type="component" value="Unassembled WGS sequence"/>
</dbReference>
<feature type="binding site" evidence="5">
    <location>
        <position position="422"/>
    </location>
    <ligand>
        <name>GTP</name>
        <dbReference type="ChEBI" id="CHEBI:37565"/>
    </ligand>
</feature>
<reference evidence="7 8" key="1">
    <citation type="journal article" date="2015" name="Fungal Genet. Biol.">
        <title>Evolution of novel wood decay mechanisms in Agaricales revealed by the genome sequences of Fistulina hepatica and Cylindrobasidium torrendii.</title>
        <authorList>
            <person name="Floudas D."/>
            <person name="Held B.W."/>
            <person name="Riley R."/>
            <person name="Nagy L.G."/>
            <person name="Koehler G."/>
            <person name="Ransdell A.S."/>
            <person name="Younus H."/>
            <person name="Chow J."/>
            <person name="Chiniquy J."/>
            <person name="Lipzen A."/>
            <person name="Tritt A."/>
            <person name="Sun H."/>
            <person name="Haridas S."/>
            <person name="LaButti K."/>
            <person name="Ohm R.A."/>
            <person name="Kues U."/>
            <person name="Blanchette R.A."/>
            <person name="Grigoriev I.V."/>
            <person name="Minto R.E."/>
            <person name="Hibbett D.S."/>
        </authorList>
    </citation>
    <scope>NUCLEOTIDE SEQUENCE [LARGE SCALE GENOMIC DNA]</scope>
    <source>
        <strain evidence="7 8">ATCC 64428</strain>
    </source>
</reference>
<dbReference type="InterPro" id="IPR001019">
    <property type="entry name" value="Gprotein_alpha_su"/>
</dbReference>
<keyword evidence="4" id="KW-0807">Transducer</keyword>
<dbReference type="GO" id="GO:0001664">
    <property type="term" value="F:G protein-coupled receptor binding"/>
    <property type="evidence" value="ECO:0007669"/>
    <property type="project" value="TreeGrafter"/>
</dbReference>
<dbReference type="PANTHER" id="PTHR10218:SF360">
    <property type="entry name" value="GUANINE NUCLEOTIDE-BINDING PROTEIN SUBUNIT ALPHA HOMOLOG"/>
    <property type="match status" value="1"/>
</dbReference>
<dbReference type="SMART" id="SM00275">
    <property type="entry name" value="G_alpha"/>
    <property type="match status" value="1"/>
</dbReference>
<keyword evidence="8" id="KW-1185">Reference proteome</keyword>
<gene>
    <name evidence="7" type="ORF">FISHEDRAFT_49984</name>
</gene>
<dbReference type="EMBL" id="KN882062">
    <property type="protein sequence ID" value="KIY45110.1"/>
    <property type="molecule type" value="Genomic_DNA"/>
</dbReference>
<feature type="binding site" evidence="6">
    <location>
        <position position="268"/>
    </location>
    <ligand>
        <name>Mg(2+)</name>
        <dbReference type="ChEBI" id="CHEBI:18420"/>
    </ligand>
</feature>
<dbReference type="InterPro" id="IPR027417">
    <property type="entry name" value="P-loop_NTPase"/>
</dbReference>
<evidence type="ECO:0000256" key="4">
    <source>
        <dbReference type="ARBA" id="ARBA00023224"/>
    </source>
</evidence>
<dbReference type="SUPFAM" id="SSF52540">
    <property type="entry name" value="P-loop containing nucleoside triphosphate hydrolases"/>
    <property type="match status" value="1"/>
</dbReference>
<keyword evidence="2 5" id="KW-0547">Nucleotide-binding</keyword>
<keyword evidence="6" id="KW-0460">Magnesium</keyword>
<dbReference type="Gene3D" id="3.40.50.300">
    <property type="entry name" value="P-loop containing nucleotide triphosphate hydrolases"/>
    <property type="match status" value="2"/>
</dbReference>
<dbReference type="GO" id="GO:0005834">
    <property type="term" value="C:heterotrimeric G-protein complex"/>
    <property type="evidence" value="ECO:0007669"/>
    <property type="project" value="TreeGrafter"/>
</dbReference>
<dbReference type="Pfam" id="PF00503">
    <property type="entry name" value="G-alpha"/>
    <property type="match status" value="1"/>
</dbReference>
<dbReference type="InterPro" id="IPR011025">
    <property type="entry name" value="GproteinA_insert"/>
</dbReference>
<protein>
    <submittedName>
        <fullName evidence="7">G-alpha-domain-containing protein</fullName>
    </submittedName>
</protein>
<evidence type="ECO:0000313" key="8">
    <source>
        <dbReference type="Proteomes" id="UP000054144"/>
    </source>
</evidence>
<feature type="binding site" evidence="6">
    <location>
        <position position="72"/>
    </location>
    <ligand>
        <name>Mg(2+)</name>
        <dbReference type="ChEBI" id="CHEBI:18420"/>
    </ligand>
</feature>
<dbReference type="GO" id="GO:0031683">
    <property type="term" value="F:G-protein beta/gamma-subunit complex binding"/>
    <property type="evidence" value="ECO:0007669"/>
    <property type="project" value="InterPro"/>
</dbReference>
<evidence type="ECO:0000313" key="7">
    <source>
        <dbReference type="EMBL" id="KIY45110.1"/>
    </source>
</evidence>
<proteinExistence type="predicted"/>
<dbReference type="GO" id="GO:0005737">
    <property type="term" value="C:cytoplasm"/>
    <property type="evidence" value="ECO:0007669"/>
    <property type="project" value="TreeGrafter"/>
</dbReference>
<accession>A0A0D7A301</accession>
<name>A0A0D7A301_9AGAR</name>
<dbReference type="FunFam" id="3.40.50.300:FF:000692">
    <property type="entry name" value="Guanine nucleotide-binding protein subunit alpha"/>
    <property type="match status" value="1"/>
</dbReference>
<feature type="binding site" evidence="5">
    <location>
        <begin position="361"/>
        <end position="364"/>
    </location>
    <ligand>
        <name>GTP</name>
        <dbReference type="ChEBI" id="CHEBI:37565"/>
    </ligand>
</feature>
<sequence>MLPSRRRGDSSVWPPLDTAPQNEVELSARLAQEEEARRISDDIDMQLKAEREQRRRSGVKILLLGQAESGKSTILKNFQLHFAPHAFQVDSEVWRPVIHLNLVRSVNFIRNLLRTPFDERVSLPALSEELRTLNMRLAPLGPVEEGWIKLISPEYSCGAQLPTSPSRYDPRKASEINVRSGGGWKFRRSKRASFKKAFQEDTANRCILSACAEDITSLWKSTEAQTILRLHDIQLSEQPGFFLDDVQRIADQNYKPTPEDILRARVHTVGPEEHHIVMETPFEFGKDWTIYDVGGSRSQRAVWAQFFDDVHVVIFLAPISAFNQYLAEEPTVNRLSDTLNLWKTLCSNRLLSRVEFILFLNKLDILEAKLNSGVKFRDYVTSYKQRPNEVKPVSKYLLDVFNALHAQNTPRKRPVHTHTTCAIDTHATGFVITQIQEVILLKSLSETYII</sequence>
<dbReference type="GO" id="GO:0003924">
    <property type="term" value="F:GTPase activity"/>
    <property type="evidence" value="ECO:0007669"/>
    <property type="project" value="InterPro"/>
</dbReference>
<evidence type="ECO:0000256" key="6">
    <source>
        <dbReference type="PIRSR" id="PIRSR601019-2"/>
    </source>
</evidence>
<keyword evidence="1 6" id="KW-0479">Metal-binding</keyword>
<evidence type="ECO:0000256" key="1">
    <source>
        <dbReference type="ARBA" id="ARBA00022723"/>
    </source>
</evidence>
<dbReference type="OrthoDB" id="5817230at2759"/>
<dbReference type="SUPFAM" id="SSF47895">
    <property type="entry name" value="Transducin (alpha subunit), insertion domain"/>
    <property type="match status" value="1"/>
</dbReference>
<evidence type="ECO:0000256" key="5">
    <source>
        <dbReference type="PIRSR" id="PIRSR601019-1"/>
    </source>
</evidence>
<feature type="binding site" evidence="5">
    <location>
        <begin position="262"/>
        <end position="268"/>
    </location>
    <ligand>
        <name>GTP</name>
        <dbReference type="ChEBI" id="CHEBI:37565"/>
    </ligand>
</feature>
<dbReference type="CDD" id="cd00066">
    <property type="entry name" value="G-alpha"/>
    <property type="match status" value="1"/>
</dbReference>
<dbReference type="PANTHER" id="PTHR10218">
    <property type="entry name" value="GTP-BINDING PROTEIN ALPHA SUBUNIT"/>
    <property type="match status" value="1"/>
</dbReference>
<dbReference type="GO" id="GO:0046872">
    <property type="term" value="F:metal ion binding"/>
    <property type="evidence" value="ECO:0007669"/>
    <property type="project" value="UniProtKB-KW"/>
</dbReference>
<dbReference type="PRINTS" id="PR00318">
    <property type="entry name" value="GPROTEINA"/>
</dbReference>
<evidence type="ECO:0000256" key="2">
    <source>
        <dbReference type="ARBA" id="ARBA00022741"/>
    </source>
</evidence>
<dbReference type="AlphaFoldDB" id="A0A0D7A301"/>
<keyword evidence="3 5" id="KW-0342">GTP-binding</keyword>
<dbReference type="GO" id="GO:0005525">
    <property type="term" value="F:GTP binding"/>
    <property type="evidence" value="ECO:0007669"/>
    <property type="project" value="UniProtKB-KW"/>
</dbReference>
<organism evidence="7 8">
    <name type="scientific">Fistulina hepatica ATCC 64428</name>
    <dbReference type="NCBI Taxonomy" id="1128425"/>
    <lineage>
        <taxon>Eukaryota</taxon>
        <taxon>Fungi</taxon>
        <taxon>Dikarya</taxon>
        <taxon>Basidiomycota</taxon>
        <taxon>Agaricomycotina</taxon>
        <taxon>Agaricomycetes</taxon>
        <taxon>Agaricomycetidae</taxon>
        <taxon>Agaricales</taxon>
        <taxon>Fistulinaceae</taxon>
        <taxon>Fistulina</taxon>
    </lineage>
</organism>